<sequence length="196" mass="21901">MKKIGIVVLLLICGGLLTYYEFNLINEQKISYVTKVVALRHDLPEGAEITDQDLQIVSIPNQIYNKNYFLDKNDVVGNTLAIELSESALVSRQTLLEKSYFIPTKGMAMTSIRLTPEEMLCWEVEIGESVCVLHVNQDGVLKTLGEVTVKGIYDQNLDQKSTVPAFLLIEARLVIVESIVSSRGNGRLEIIKVTNE</sequence>
<evidence type="ECO:0000259" key="1">
    <source>
        <dbReference type="Pfam" id="PF08666"/>
    </source>
</evidence>
<accession>A0ABT6NFJ1</accession>
<dbReference type="InterPro" id="IPR013974">
    <property type="entry name" value="SAF"/>
</dbReference>
<keyword evidence="3" id="KW-1185">Reference proteome</keyword>
<dbReference type="Proteomes" id="UP001158045">
    <property type="component" value="Unassembled WGS sequence"/>
</dbReference>
<feature type="domain" description="SAF" evidence="1">
    <location>
        <begin position="35"/>
        <end position="85"/>
    </location>
</feature>
<comment type="caution">
    <text evidence="2">The sequence shown here is derived from an EMBL/GenBank/DDBJ whole genome shotgun (WGS) entry which is preliminary data.</text>
</comment>
<evidence type="ECO:0000313" key="3">
    <source>
        <dbReference type="Proteomes" id="UP001158045"/>
    </source>
</evidence>
<dbReference type="Gene3D" id="3.90.1210.10">
    <property type="entry name" value="Antifreeze-like/N-acetylneuraminic acid synthase C-terminal domain"/>
    <property type="match status" value="1"/>
</dbReference>
<dbReference type="CDD" id="cd11614">
    <property type="entry name" value="SAF_CpaB_FlgA_like"/>
    <property type="match status" value="1"/>
</dbReference>
<gene>
    <name evidence="2" type="ORF">QE109_13685</name>
</gene>
<evidence type="ECO:0000313" key="2">
    <source>
        <dbReference type="EMBL" id="MDH8679203.1"/>
    </source>
</evidence>
<name>A0ABT6NFJ1_9FIRM</name>
<dbReference type="EMBL" id="JARYZI010000010">
    <property type="protein sequence ID" value="MDH8679203.1"/>
    <property type="molecule type" value="Genomic_DNA"/>
</dbReference>
<reference evidence="2 3" key="1">
    <citation type="submission" date="2023-04" db="EMBL/GenBank/DDBJ databases">
        <title>Fusibacter bizertensis strain WBS, isolated from littoral bottom sediments of the Arctic seas - biochemical and genomic analysis.</title>
        <authorList>
            <person name="Brioukhanov A.L."/>
        </authorList>
    </citation>
    <scope>NUCLEOTIDE SEQUENCE [LARGE SCALE GENOMIC DNA]</scope>
    <source>
        <strain evidence="2 3">WBS</strain>
    </source>
</reference>
<dbReference type="RefSeq" id="WP_281095098.1">
    <property type="nucleotide sequence ID" value="NZ_JARYZI010000010.1"/>
</dbReference>
<proteinExistence type="predicted"/>
<protein>
    <submittedName>
        <fullName evidence="2">SAF domain-containing protein</fullName>
    </submittedName>
</protein>
<dbReference type="Pfam" id="PF08666">
    <property type="entry name" value="SAF"/>
    <property type="match status" value="1"/>
</dbReference>
<organism evidence="2 3">
    <name type="scientific">Fusibacter bizertensis</name>
    <dbReference type="NCBI Taxonomy" id="1488331"/>
    <lineage>
        <taxon>Bacteria</taxon>
        <taxon>Bacillati</taxon>
        <taxon>Bacillota</taxon>
        <taxon>Clostridia</taxon>
        <taxon>Eubacteriales</taxon>
        <taxon>Eubacteriales Family XII. Incertae Sedis</taxon>
        <taxon>Fusibacter</taxon>
    </lineage>
</organism>